<protein>
    <submittedName>
        <fullName evidence="7">Aminotransferase class III-fold pyridoxal phosphate-dependent enzyme</fullName>
    </submittedName>
</protein>
<keyword evidence="8" id="KW-1185">Reference proteome</keyword>
<keyword evidence="3 7" id="KW-0032">Aminotransferase</keyword>
<organism evidence="7 8">
    <name type="scientific">Aurantiacibacter rhizosphaerae</name>
    <dbReference type="NCBI Taxonomy" id="2691582"/>
    <lineage>
        <taxon>Bacteria</taxon>
        <taxon>Pseudomonadati</taxon>
        <taxon>Pseudomonadota</taxon>
        <taxon>Alphaproteobacteria</taxon>
        <taxon>Sphingomonadales</taxon>
        <taxon>Erythrobacteraceae</taxon>
        <taxon>Aurantiacibacter</taxon>
    </lineage>
</organism>
<comment type="caution">
    <text evidence="7">The sequence shown here is derived from an EMBL/GenBank/DDBJ whole genome shotgun (WGS) entry which is preliminary data.</text>
</comment>
<accession>A0A844XGX1</accession>
<dbReference type="EMBL" id="WUBR01000003">
    <property type="protein sequence ID" value="MWV29266.1"/>
    <property type="molecule type" value="Genomic_DNA"/>
</dbReference>
<evidence type="ECO:0000256" key="3">
    <source>
        <dbReference type="ARBA" id="ARBA00022576"/>
    </source>
</evidence>
<dbReference type="FunFam" id="3.40.640.10:FF:000014">
    <property type="entry name" value="Adenosylmethionine-8-amino-7-oxononanoate aminotransferase, probable"/>
    <property type="match status" value="1"/>
</dbReference>
<dbReference type="Gene3D" id="3.90.1150.10">
    <property type="entry name" value="Aspartate Aminotransferase, domain 1"/>
    <property type="match status" value="1"/>
</dbReference>
<evidence type="ECO:0000313" key="7">
    <source>
        <dbReference type="EMBL" id="MWV29266.1"/>
    </source>
</evidence>
<keyword evidence="4 7" id="KW-0808">Transferase</keyword>
<dbReference type="GO" id="GO:0008483">
    <property type="term" value="F:transaminase activity"/>
    <property type="evidence" value="ECO:0007669"/>
    <property type="project" value="UniProtKB-KW"/>
</dbReference>
<dbReference type="Pfam" id="PF00202">
    <property type="entry name" value="Aminotran_3"/>
    <property type="match status" value="1"/>
</dbReference>
<dbReference type="AlphaFoldDB" id="A0A844XGX1"/>
<dbReference type="PROSITE" id="PS00600">
    <property type="entry name" value="AA_TRANSFER_CLASS_3"/>
    <property type="match status" value="1"/>
</dbReference>
<dbReference type="GO" id="GO:0030170">
    <property type="term" value="F:pyridoxal phosphate binding"/>
    <property type="evidence" value="ECO:0007669"/>
    <property type="project" value="InterPro"/>
</dbReference>
<evidence type="ECO:0000256" key="2">
    <source>
        <dbReference type="ARBA" id="ARBA00008954"/>
    </source>
</evidence>
<comment type="cofactor">
    <cofactor evidence="1">
        <name>pyridoxal 5'-phosphate</name>
        <dbReference type="ChEBI" id="CHEBI:597326"/>
    </cofactor>
</comment>
<dbReference type="PANTHER" id="PTHR43094:SF1">
    <property type="entry name" value="AMINOTRANSFERASE CLASS-III"/>
    <property type="match status" value="1"/>
</dbReference>
<sequence length="464" mass="49717">MTDNLSAKDKRSLFHAVSSIADTASSGPFVLSHGKGSTVTDEHGRDYIDMGAGLWCVNIGYGRDEVADAVAQATRQLSFQHLFGGAASAPAIELADRLLTLFRERANAPHMARVFFGSSGSDANDTAYKMVLHYHNLIGKPQKKKVISRHGAYHGLTYAAGSLTGIPAYHKAFDMPAHGVLHVDAPHYYRGAMAGESEADFAARMVAQLRDTIEREGPETIAAFWAEPVMGTGGVIPPPQGYFEGVQQLLAQHDILFVADEVITGFGRTGEWFGTGRYDLKPDIVNLAKGLTSAYQPLSATIVGDRIWDVLEGASAQHGAFMHGFTYSGHPVCCAAALAVLDIMESESIVDPVAAKGERLLASLKQRLKDHPFVGDIRGAGLMVAIEYLADPATKRDFAGMAGHKIVAAHVREEGVLSRALPWMPVTSLSPPLVIADAELDEAIERYAKGAERALPQLESAASA</sequence>
<dbReference type="RefSeq" id="WP_160486860.1">
    <property type="nucleotide sequence ID" value="NZ_WUBR01000003.1"/>
</dbReference>
<reference evidence="7 8" key="2">
    <citation type="submission" date="2020-02" db="EMBL/GenBank/DDBJ databases">
        <title>Erythrobacter dongmakensis sp. nov., isolated from a tidal mudflat.</title>
        <authorList>
            <person name="Kim I.S."/>
        </authorList>
    </citation>
    <scope>NUCLEOTIDE SEQUENCE [LARGE SCALE GENOMIC DNA]</scope>
    <source>
        <strain evidence="7 8">GH3-10</strain>
    </source>
</reference>
<name>A0A844XGX1_9SPHN</name>
<evidence type="ECO:0000256" key="5">
    <source>
        <dbReference type="ARBA" id="ARBA00022898"/>
    </source>
</evidence>
<evidence type="ECO:0000256" key="1">
    <source>
        <dbReference type="ARBA" id="ARBA00001933"/>
    </source>
</evidence>
<dbReference type="Gene3D" id="3.40.640.10">
    <property type="entry name" value="Type I PLP-dependent aspartate aminotransferase-like (Major domain)"/>
    <property type="match status" value="1"/>
</dbReference>
<dbReference type="InterPro" id="IPR005814">
    <property type="entry name" value="Aminotrans_3"/>
</dbReference>
<proteinExistence type="inferred from homology"/>
<dbReference type="InterPro" id="IPR015422">
    <property type="entry name" value="PyrdxlP-dep_Trfase_small"/>
</dbReference>
<evidence type="ECO:0000256" key="6">
    <source>
        <dbReference type="RuleBase" id="RU003560"/>
    </source>
</evidence>
<dbReference type="CDD" id="cd00610">
    <property type="entry name" value="OAT_like"/>
    <property type="match status" value="1"/>
</dbReference>
<dbReference type="InterPro" id="IPR015424">
    <property type="entry name" value="PyrdxlP-dep_Trfase"/>
</dbReference>
<dbReference type="InterPro" id="IPR049704">
    <property type="entry name" value="Aminotrans_3_PPA_site"/>
</dbReference>
<comment type="similarity">
    <text evidence="2 6">Belongs to the class-III pyridoxal-phosphate-dependent aminotransferase family.</text>
</comment>
<dbReference type="PANTHER" id="PTHR43094">
    <property type="entry name" value="AMINOTRANSFERASE"/>
    <property type="match status" value="1"/>
</dbReference>
<keyword evidence="5 6" id="KW-0663">Pyridoxal phosphate</keyword>
<dbReference type="InterPro" id="IPR015421">
    <property type="entry name" value="PyrdxlP-dep_Trfase_major"/>
</dbReference>
<dbReference type="SUPFAM" id="SSF53383">
    <property type="entry name" value="PLP-dependent transferases"/>
    <property type="match status" value="1"/>
</dbReference>
<dbReference type="Proteomes" id="UP000461409">
    <property type="component" value="Unassembled WGS sequence"/>
</dbReference>
<evidence type="ECO:0000313" key="8">
    <source>
        <dbReference type="Proteomes" id="UP000461409"/>
    </source>
</evidence>
<gene>
    <name evidence="7" type="ORF">GRF63_15280</name>
</gene>
<evidence type="ECO:0000256" key="4">
    <source>
        <dbReference type="ARBA" id="ARBA00022679"/>
    </source>
</evidence>
<reference evidence="7 8" key="1">
    <citation type="submission" date="2019-12" db="EMBL/GenBank/DDBJ databases">
        <authorList>
            <person name="Lee S.D."/>
        </authorList>
    </citation>
    <scope>NUCLEOTIDE SEQUENCE [LARGE SCALE GENOMIC DNA]</scope>
    <source>
        <strain evidence="7 8">GH3-10</strain>
    </source>
</reference>